<protein>
    <submittedName>
        <fullName evidence="1">DUF6445 family protein</fullName>
    </submittedName>
</protein>
<organism evidence="1 2">
    <name type="scientific">Gilvimarinus algae</name>
    <dbReference type="NCBI Taxonomy" id="3058037"/>
    <lineage>
        <taxon>Bacteria</taxon>
        <taxon>Pseudomonadati</taxon>
        <taxon>Pseudomonadota</taxon>
        <taxon>Gammaproteobacteria</taxon>
        <taxon>Cellvibrionales</taxon>
        <taxon>Cellvibrionaceae</taxon>
        <taxon>Gilvimarinus</taxon>
    </lineage>
</organism>
<dbReference type="Proteomes" id="UP001168380">
    <property type="component" value="Unassembled WGS sequence"/>
</dbReference>
<dbReference type="RefSeq" id="WP_302714474.1">
    <property type="nucleotide sequence ID" value="NZ_JAULRT010000062.1"/>
</dbReference>
<name>A0ABT8THP2_9GAMM</name>
<evidence type="ECO:0000313" key="2">
    <source>
        <dbReference type="Proteomes" id="UP001168380"/>
    </source>
</evidence>
<gene>
    <name evidence="1" type="ORF">QWI16_15560</name>
</gene>
<comment type="caution">
    <text evidence="1">The sequence shown here is derived from an EMBL/GenBank/DDBJ whole genome shotgun (WGS) entry which is preliminary data.</text>
</comment>
<evidence type="ECO:0000313" key="1">
    <source>
        <dbReference type="EMBL" id="MDO3383598.1"/>
    </source>
</evidence>
<dbReference type="EMBL" id="JAULRT010000062">
    <property type="protein sequence ID" value="MDO3383598.1"/>
    <property type="molecule type" value="Genomic_DNA"/>
</dbReference>
<dbReference type="InterPro" id="IPR045617">
    <property type="entry name" value="DUF6445"/>
</dbReference>
<keyword evidence="2" id="KW-1185">Reference proteome</keyword>
<dbReference type="Pfam" id="PF20043">
    <property type="entry name" value="DUF6445"/>
    <property type="match status" value="1"/>
</dbReference>
<accession>A0ABT8THP2</accession>
<sequence length="234" mass="26138">MINPNFSVKRETLGNEGNLIVVVDDFLSDPEKLREEACRAGFRAPAMLSQRKGYPGIRAPLPSESSALLIDELEGLIRREFCLTDGLNSVQSTASFNLMTVPESELGPYQTIPHFDTSKRNFFAALLYLCGEEHGGTAFYRHNSSGYESITPQTSESYLDYCYTELNSKVIQKKYFSESDDYYTKIGFVSAKYNRLVIYKGALLHSANILSSAGSISSDPRVGRLTQNSFLSFE</sequence>
<proteinExistence type="predicted"/>
<reference evidence="1" key="1">
    <citation type="submission" date="2023-07" db="EMBL/GenBank/DDBJ databases">
        <title>Gilvimarinus algae sp. nov., isolated from the surface of Kelp.</title>
        <authorList>
            <person name="Sun Y.Y."/>
            <person name="Gong Y."/>
            <person name="Du Z.J."/>
        </authorList>
    </citation>
    <scope>NUCLEOTIDE SEQUENCE</scope>
    <source>
        <strain evidence="1">SDUM040014</strain>
    </source>
</reference>